<dbReference type="AlphaFoldDB" id="A0A917S633"/>
<evidence type="ECO:0000256" key="6">
    <source>
        <dbReference type="ARBA" id="ARBA00023136"/>
    </source>
</evidence>
<dbReference type="InterPro" id="IPR050171">
    <property type="entry name" value="MFS_Transporters"/>
</dbReference>
<dbReference type="Pfam" id="PF07690">
    <property type="entry name" value="MFS_1"/>
    <property type="match status" value="1"/>
</dbReference>
<evidence type="ECO:0000256" key="1">
    <source>
        <dbReference type="ARBA" id="ARBA00004651"/>
    </source>
</evidence>
<feature type="transmembrane region" description="Helical" evidence="7">
    <location>
        <begin position="214"/>
        <end position="231"/>
    </location>
</feature>
<feature type="transmembrane region" description="Helical" evidence="7">
    <location>
        <begin position="280"/>
        <end position="300"/>
    </location>
</feature>
<feature type="transmembrane region" description="Helical" evidence="7">
    <location>
        <begin position="372"/>
        <end position="394"/>
    </location>
</feature>
<keyword evidence="3" id="KW-1003">Cell membrane</keyword>
<keyword evidence="10" id="KW-1185">Reference proteome</keyword>
<proteinExistence type="predicted"/>
<keyword evidence="4 7" id="KW-0812">Transmembrane</keyword>
<comment type="subcellular location">
    <subcellularLocation>
        <location evidence="1">Cell membrane</location>
        <topology evidence="1">Multi-pass membrane protein</topology>
    </subcellularLocation>
</comment>
<comment type="caution">
    <text evidence="9">The sequence shown here is derived from an EMBL/GenBank/DDBJ whole genome shotgun (WGS) entry which is preliminary data.</text>
</comment>
<dbReference type="SUPFAM" id="SSF103473">
    <property type="entry name" value="MFS general substrate transporter"/>
    <property type="match status" value="1"/>
</dbReference>
<dbReference type="RefSeq" id="WP_188894538.1">
    <property type="nucleotide sequence ID" value="NZ_BMMZ01000003.1"/>
</dbReference>
<feature type="domain" description="Major facilitator superfamily (MFS) profile" evidence="8">
    <location>
        <begin position="1"/>
        <end position="396"/>
    </location>
</feature>
<evidence type="ECO:0000259" key="8">
    <source>
        <dbReference type="PROSITE" id="PS50850"/>
    </source>
</evidence>
<dbReference type="EMBL" id="BMMZ01000003">
    <property type="protein sequence ID" value="GGL57290.1"/>
    <property type="molecule type" value="Genomic_DNA"/>
</dbReference>
<reference evidence="9" key="1">
    <citation type="journal article" date="2014" name="Int. J. Syst. Evol. Microbiol.">
        <title>Complete genome sequence of Corynebacterium casei LMG S-19264T (=DSM 44701T), isolated from a smear-ripened cheese.</title>
        <authorList>
            <consortium name="US DOE Joint Genome Institute (JGI-PGF)"/>
            <person name="Walter F."/>
            <person name="Albersmeier A."/>
            <person name="Kalinowski J."/>
            <person name="Ruckert C."/>
        </authorList>
    </citation>
    <scope>NUCLEOTIDE SEQUENCE</scope>
    <source>
        <strain evidence="9">CGMCC 4.7306</strain>
    </source>
</reference>
<evidence type="ECO:0000313" key="10">
    <source>
        <dbReference type="Proteomes" id="UP000613840"/>
    </source>
</evidence>
<dbReference type="Proteomes" id="UP000613840">
    <property type="component" value="Unassembled WGS sequence"/>
</dbReference>
<dbReference type="GO" id="GO:0022857">
    <property type="term" value="F:transmembrane transporter activity"/>
    <property type="evidence" value="ECO:0007669"/>
    <property type="project" value="InterPro"/>
</dbReference>
<dbReference type="Gene3D" id="1.20.1250.20">
    <property type="entry name" value="MFS general substrate transporter like domains"/>
    <property type="match status" value="1"/>
</dbReference>
<gene>
    <name evidence="9" type="ORF">GCM10011575_14570</name>
</gene>
<reference evidence="9" key="2">
    <citation type="submission" date="2020-09" db="EMBL/GenBank/DDBJ databases">
        <authorList>
            <person name="Sun Q."/>
            <person name="Zhou Y."/>
        </authorList>
    </citation>
    <scope>NUCLEOTIDE SEQUENCE</scope>
    <source>
        <strain evidence="9">CGMCC 4.7306</strain>
    </source>
</reference>
<feature type="transmembrane region" description="Helical" evidence="7">
    <location>
        <begin position="160"/>
        <end position="182"/>
    </location>
</feature>
<keyword evidence="5 7" id="KW-1133">Transmembrane helix</keyword>
<evidence type="ECO:0000256" key="3">
    <source>
        <dbReference type="ARBA" id="ARBA00022475"/>
    </source>
</evidence>
<feature type="transmembrane region" description="Helical" evidence="7">
    <location>
        <begin position="67"/>
        <end position="88"/>
    </location>
</feature>
<dbReference type="InterPro" id="IPR011701">
    <property type="entry name" value="MFS"/>
</dbReference>
<dbReference type="InterPro" id="IPR036259">
    <property type="entry name" value="MFS_trans_sf"/>
</dbReference>
<feature type="transmembrane region" description="Helical" evidence="7">
    <location>
        <begin position="129"/>
        <end position="154"/>
    </location>
</feature>
<evidence type="ECO:0000313" key="9">
    <source>
        <dbReference type="EMBL" id="GGL57290.1"/>
    </source>
</evidence>
<name>A0A917S633_9ACTN</name>
<dbReference type="PANTHER" id="PTHR23517">
    <property type="entry name" value="RESISTANCE PROTEIN MDTM, PUTATIVE-RELATED-RELATED"/>
    <property type="match status" value="1"/>
</dbReference>
<accession>A0A917S633</accession>
<evidence type="ECO:0000256" key="4">
    <source>
        <dbReference type="ARBA" id="ARBA00022692"/>
    </source>
</evidence>
<organism evidence="9 10">
    <name type="scientific">Microlunatus endophyticus</name>
    <dbReference type="NCBI Taxonomy" id="1716077"/>
    <lineage>
        <taxon>Bacteria</taxon>
        <taxon>Bacillati</taxon>
        <taxon>Actinomycetota</taxon>
        <taxon>Actinomycetes</taxon>
        <taxon>Propionibacteriales</taxon>
        <taxon>Propionibacteriaceae</taxon>
        <taxon>Microlunatus</taxon>
    </lineage>
</organism>
<protein>
    <recommendedName>
        <fullName evidence="8">Major facilitator superfamily (MFS) profile domain-containing protein</fullName>
    </recommendedName>
</protein>
<feature type="transmembrane region" description="Helical" evidence="7">
    <location>
        <begin position="94"/>
        <end position="117"/>
    </location>
</feature>
<feature type="transmembrane region" description="Helical" evidence="7">
    <location>
        <begin position="35"/>
        <end position="55"/>
    </location>
</feature>
<evidence type="ECO:0000256" key="2">
    <source>
        <dbReference type="ARBA" id="ARBA00022448"/>
    </source>
</evidence>
<keyword evidence="6 7" id="KW-0472">Membrane</keyword>
<evidence type="ECO:0000256" key="5">
    <source>
        <dbReference type="ARBA" id="ARBA00022989"/>
    </source>
</evidence>
<sequence length="411" mass="41291">MRRAVLLIIAAAVAMLGWGTVLPYQYAYAATTRGWGGMVGAAASSLFSVGALLAAPLGGRLADRYSPVLVSLAARSIAAAGAFSLILADSPTTFLAGMAAFGFGLSGGTPAQSVLALRWAPGAGDRRKVFAWIASGQALGMGIGSFVAGFLVHLDRPDGMLPAFLMAGAGFALSGLLIVAAARGDKILSGSAVNTDELSVGARQAFSMIRSSRPLVLTAIISIGLALAYNAQFESGLPAYGLTVLGVDARAVGIAAALNCAVILALQVVVIRFTAKRSAAVLLMIVGGIWVLAWTLLGAAAGLHTLAPIIFLSTFGIFAVGETLFAPVLNPLIAGLAPSGMVGSTLGLFTALQTGASTLGPMIAGATLGAGLSNVFIGVNIAISLVAVIAAVRLRTSLSSATRRPALVTAA</sequence>
<keyword evidence="2" id="KW-0813">Transport</keyword>
<feature type="transmembrane region" description="Helical" evidence="7">
    <location>
        <begin position="332"/>
        <end position="352"/>
    </location>
</feature>
<dbReference type="PANTHER" id="PTHR23517:SF2">
    <property type="entry name" value="MULTIDRUG RESISTANCE PROTEIN MDTH"/>
    <property type="match status" value="1"/>
</dbReference>
<dbReference type="PROSITE" id="PS50850">
    <property type="entry name" value="MFS"/>
    <property type="match status" value="1"/>
</dbReference>
<dbReference type="InterPro" id="IPR020846">
    <property type="entry name" value="MFS_dom"/>
</dbReference>
<feature type="transmembrane region" description="Helical" evidence="7">
    <location>
        <begin position="251"/>
        <end position="273"/>
    </location>
</feature>
<dbReference type="GO" id="GO:0005886">
    <property type="term" value="C:plasma membrane"/>
    <property type="evidence" value="ECO:0007669"/>
    <property type="project" value="UniProtKB-SubCell"/>
</dbReference>
<feature type="transmembrane region" description="Helical" evidence="7">
    <location>
        <begin position="306"/>
        <end position="325"/>
    </location>
</feature>
<evidence type="ECO:0000256" key="7">
    <source>
        <dbReference type="SAM" id="Phobius"/>
    </source>
</evidence>